<comment type="subcellular location">
    <subcellularLocation>
        <location evidence="1">Membrane</location>
        <topology evidence="1">Multi-pass membrane protein</topology>
    </subcellularLocation>
</comment>
<dbReference type="OrthoDB" id="201709at2759"/>
<evidence type="ECO:0000256" key="7">
    <source>
        <dbReference type="ARBA" id="ARBA00023136"/>
    </source>
</evidence>
<evidence type="ECO:0000313" key="10">
    <source>
        <dbReference type="Proteomes" id="UP000489600"/>
    </source>
</evidence>
<dbReference type="InterPro" id="IPR042462">
    <property type="entry name" value="ARMC7"/>
</dbReference>
<dbReference type="PANTHER" id="PTHR46263:SF1">
    <property type="entry name" value="ARMADILLO REPEAT-CONTAINING PROTEIN 7"/>
    <property type="match status" value="1"/>
</dbReference>
<keyword evidence="8" id="KW-0568">Pathogenesis-related protein</keyword>
<reference evidence="9" key="1">
    <citation type="submission" date="2019-07" db="EMBL/GenBank/DDBJ databases">
        <authorList>
            <person name="Dittberner H."/>
        </authorList>
    </citation>
    <scope>NUCLEOTIDE SEQUENCE [LARGE SCALE GENOMIC DNA]</scope>
</reference>
<dbReference type="PANTHER" id="PTHR46263">
    <property type="entry name" value="ARMADILLO REPEAT-CONTAINING PROTEIN 7"/>
    <property type="match status" value="1"/>
</dbReference>
<gene>
    <name evidence="9" type="ORF">ANE_LOCUS12069</name>
</gene>
<evidence type="ECO:0008006" key="11">
    <source>
        <dbReference type="Google" id="ProtNLM"/>
    </source>
</evidence>
<keyword evidence="5" id="KW-0112">Calmodulin-binding</keyword>
<dbReference type="Proteomes" id="UP000489600">
    <property type="component" value="Unassembled WGS sequence"/>
</dbReference>
<evidence type="ECO:0000256" key="8">
    <source>
        <dbReference type="ARBA" id="ARBA00023265"/>
    </source>
</evidence>
<dbReference type="InterPro" id="IPR011989">
    <property type="entry name" value="ARM-like"/>
</dbReference>
<comment type="similarity">
    <text evidence="2">Belongs to the MLO family.</text>
</comment>
<protein>
    <recommendedName>
        <fullName evidence="11">Armadillo repeat-containing domain-containing protein</fullName>
    </recommendedName>
</protein>
<evidence type="ECO:0000256" key="3">
    <source>
        <dbReference type="ARBA" id="ARBA00022692"/>
    </source>
</evidence>
<comment type="caution">
    <text evidence="9">The sequence shown here is derived from an EMBL/GenBank/DDBJ whole genome shotgun (WGS) entry which is preliminary data.</text>
</comment>
<evidence type="ECO:0000256" key="5">
    <source>
        <dbReference type="ARBA" id="ARBA00022860"/>
    </source>
</evidence>
<sequence length="258" mass="29340">MSSLLSLRTAALIWNLCLHGKRRSSGTFSLGEVVKIWRILNARHARRKGNMWLEYINHNLEIKPSVARRRHLSFWSKTSVTLWIVCFFRQFFGSVTKVDYLALRHGFITLFFSGAFGSWEFRFPKKTSKLLLKSEPNWVLTNGDGLKTLNTIYCLAPVETKERIVANLANFAYDPYNYTILRQLNVLELFIDCITEPNEKLVDFGIGGICNACAEPKKAATIVEADGIPLIIKCLFSPVRNTVSTRVSRIISVPPVLI</sequence>
<dbReference type="GO" id="GO:0006952">
    <property type="term" value="P:defense response"/>
    <property type="evidence" value="ECO:0007669"/>
    <property type="project" value="UniProtKB-KW"/>
</dbReference>
<keyword evidence="4" id="KW-0611">Plant defense</keyword>
<dbReference type="InterPro" id="IPR004326">
    <property type="entry name" value="Mlo"/>
</dbReference>
<evidence type="ECO:0000256" key="4">
    <source>
        <dbReference type="ARBA" id="ARBA00022821"/>
    </source>
</evidence>
<keyword evidence="10" id="KW-1185">Reference proteome</keyword>
<dbReference type="InterPro" id="IPR016024">
    <property type="entry name" value="ARM-type_fold"/>
</dbReference>
<dbReference type="GO" id="GO:0016020">
    <property type="term" value="C:membrane"/>
    <property type="evidence" value="ECO:0007669"/>
    <property type="project" value="UniProtKB-SubCell"/>
</dbReference>
<keyword evidence="6" id="KW-1133">Transmembrane helix</keyword>
<evidence type="ECO:0000256" key="1">
    <source>
        <dbReference type="ARBA" id="ARBA00004141"/>
    </source>
</evidence>
<dbReference type="SUPFAM" id="SSF48371">
    <property type="entry name" value="ARM repeat"/>
    <property type="match status" value="1"/>
</dbReference>
<dbReference type="EMBL" id="CABITT030000004">
    <property type="protein sequence ID" value="VVB01625.1"/>
    <property type="molecule type" value="Genomic_DNA"/>
</dbReference>
<dbReference type="Gene3D" id="1.25.10.10">
    <property type="entry name" value="Leucine-rich Repeat Variant"/>
    <property type="match status" value="1"/>
</dbReference>
<evidence type="ECO:0000256" key="6">
    <source>
        <dbReference type="ARBA" id="ARBA00022989"/>
    </source>
</evidence>
<organism evidence="9 10">
    <name type="scientific">Arabis nemorensis</name>
    <dbReference type="NCBI Taxonomy" id="586526"/>
    <lineage>
        <taxon>Eukaryota</taxon>
        <taxon>Viridiplantae</taxon>
        <taxon>Streptophyta</taxon>
        <taxon>Embryophyta</taxon>
        <taxon>Tracheophyta</taxon>
        <taxon>Spermatophyta</taxon>
        <taxon>Magnoliopsida</taxon>
        <taxon>eudicotyledons</taxon>
        <taxon>Gunneridae</taxon>
        <taxon>Pentapetalae</taxon>
        <taxon>rosids</taxon>
        <taxon>malvids</taxon>
        <taxon>Brassicales</taxon>
        <taxon>Brassicaceae</taxon>
        <taxon>Arabideae</taxon>
        <taxon>Arabis</taxon>
    </lineage>
</organism>
<keyword evidence="7" id="KW-0472">Membrane</keyword>
<keyword evidence="3" id="KW-0812">Transmembrane</keyword>
<accession>A0A565BJ51</accession>
<dbReference type="Pfam" id="PF03094">
    <property type="entry name" value="Mlo"/>
    <property type="match status" value="1"/>
</dbReference>
<name>A0A565BJ51_9BRAS</name>
<evidence type="ECO:0000313" key="9">
    <source>
        <dbReference type="EMBL" id="VVB01625.1"/>
    </source>
</evidence>
<evidence type="ECO:0000256" key="2">
    <source>
        <dbReference type="ARBA" id="ARBA00006574"/>
    </source>
</evidence>
<proteinExistence type="inferred from homology"/>
<dbReference type="AlphaFoldDB" id="A0A565BJ51"/>
<dbReference type="GO" id="GO:0005516">
    <property type="term" value="F:calmodulin binding"/>
    <property type="evidence" value="ECO:0007669"/>
    <property type="project" value="UniProtKB-KW"/>
</dbReference>